<keyword evidence="3" id="KW-0418">Kinase</keyword>
<dbReference type="GO" id="GO:0016020">
    <property type="term" value="C:membrane"/>
    <property type="evidence" value="ECO:0007669"/>
    <property type="project" value="InterPro"/>
</dbReference>
<dbReference type="PANTHER" id="PTHR34220:SF7">
    <property type="entry name" value="SENSOR HISTIDINE KINASE YPDA"/>
    <property type="match status" value="1"/>
</dbReference>
<dbReference type="AlphaFoldDB" id="A0A7G9QH81"/>
<dbReference type="InterPro" id="IPR010559">
    <property type="entry name" value="Sig_transdc_His_kin_internal"/>
</dbReference>
<dbReference type="Proteomes" id="UP000515806">
    <property type="component" value="Chromosome"/>
</dbReference>
<dbReference type="PANTHER" id="PTHR34220">
    <property type="entry name" value="SENSOR HISTIDINE KINASE YPDA"/>
    <property type="match status" value="1"/>
</dbReference>
<protein>
    <submittedName>
        <fullName evidence="3">Histidine kinase</fullName>
    </submittedName>
</protein>
<dbReference type="GO" id="GO:0000155">
    <property type="term" value="F:phosphorelay sensor kinase activity"/>
    <property type="evidence" value="ECO:0007669"/>
    <property type="project" value="InterPro"/>
</dbReference>
<dbReference type="Pfam" id="PF06580">
    <property type="entry name" value="His_kinase"/>
    <property type="match status" value="1"/>
</dbReference>
<evidence type="ECO:0000313" key="4">
    <source>
        <dbReference type="Proteomes" id="UP000515806"/>
    </source>
</evidence>
<dbReference type="InterPro" id="IPR050640">
    <property type="entry name" value="Bact_2-comp_sensor_kinase"/>
</dbReference>
<reference evidence="3 4" key="1">
    <citation type="submission" date="2020-08" db="EMBL/GenBank/DDBJ databases">
        <title>Genome sequence of Pedobacter roseus KACC 11594T.</title>
        <authorList>
            <person name="Hyun D.-W."/>
            <person name="Bae J.-W."/>
        </authorList>
    </citation>
    <scope>NUCLEOTIDE SEQUENCE [LARGE SCALE GENOMIC DNA]</scope>
    <source>
        <strain evidence="3 4">KACC 11594</strain>
    </source>
</reference>
<feature type="transmembrane region" description="Helical" evidence="1">
    <location>
        <begin position="43"/>
        <end position="63"/>
    </location>
</feature>
<feature type="transmembrane region" description="Helical" evidence="1">
    <location>
        <begin position="116"/>
        <end position="136"/>
    </location>
</feature>
<dbReference type="RefSeq" id="WP_187593176.1">
    <property type="nucleotide sequence ID" value="NZ_CP060723.1"/>
</dbReference>
<evidence type="ECO:0000256" key="1">
    <source>
        <dbReference type="SAM" id="Phobius"/>
    </source>
</evidence>
<gene>
    <name evidence="3" type="ORF">H9L23_00890</name>
</gene>
<accession>A0A7G9QH81</accession>
<keyword evidence="4" id="KW-1185">Reference proteome</keyword>
<keyword evidence="1" id="KW-0472">Membrane</keyword>
<sequence length="366" mass="43352">MTKKIFEWSKTQRIHLIGWSLFIFFEITLIGLAAGAFGKPLNYLLHYVLNIILFYTNAHLVLAKSFKKTNSWTRVCFLMLIQIGLYIFLRSILNYILSDSSKEFNVVTIVENYRSFFQSLWRGLFFIGLSCFYYLFIEYKEERTKREKAEKQEYLNNIRTKEMENELNVAQYEYLRAQINPHLLFNTLSFLYDSVRKFNEDAGQAVLNLADLMRFSLETRESPEEFPRLEEEINQIHNLISLNKIRKNQHQYIDLSFSEEVKNFRFIPLVIITLMENMLKHGNLKKPDQPGSLNINLSDGELSIKTTNLINTKIHQSGFNKGMENIRKRLSLAYSDKFTFSYEKRDEIHYDVTLVLRLYNLPNTNL</sequence>
<organism evidence="3 4">
    <name type="scientific">Pedobacter roseus</name>
    <dbReference type="NCBI Taxonomy" id="336820"/>
    <lineage>
        <taxon>Bacteria</taxon>
        <taxon>Pseudomonadati</taxon>
        <taxon>Bacteroidota</taxon>
        <taxon>Sphingobacteriia</taxon>
        <taxon>Sphingobacteriales</taxon>
        <taxon>Sphingobacteriaceae</taxon>
        <taxon>Pedobacter</taxon>
    </lineage>
</organism>
<evidence type="ECO:0000313" key="3">
    <source>
        <dbReference type="EMBL" id="QNN42706.1"/>
    </source>
</evidence>
<dbReference type="KEGG" id="proe:H9L23_00890"/>
<keyword evidence="1" id="KW-1133">Transmembrane helix</keyword>
<feature type="domain" description="Signal transduction histidine kinase internal region" evidence="2">
    <location>
        <begin position="170"/>
        <end position="248"/>
    </location>
</feature>
<feature type="transmembrane region" description="Helical" evidence="1">
    <location>
        <begin position="75"/>
        <end position="96"/>
    </location>
</feature>
<keyword evidence="3" id="KW-0808">Transferase</keyword>
<feature type="transmembrane region" description="Helical" evidence="1">
    <location>
        <begin position="16"/>
        <end position="37"/>
    </location>
</feature>
<name>A0A7G9QH81_9SPHI</name>
<proteinExistence type="predicted"/>
<dbReference type="EMBL" id="CP060723">
    <property type="protein sequence ID" value="QNN42706.1"/>
    <property type="molecule type" value="Genomic_DNA"/>
</dbReference>
<evidence type="ECO:0000259" key="2">
    <source>
        <dbReference type="Pfam" id="PF06580"/>
    </source>
</evidence>
<keyword evidence="1" id="KW-0812">Transmembrane</keyword>